<dbReference type="AlphaFoldDB" id="A0A1F7S1D8"/>
<comment type="caution">
    <text evidence="1">The sequence shown here is derived from an EMBL/GenBank/DDBJ whole genome shotgun (WGS) entry which is preliminary data.</text>
</comment>
<proteinExistence type="predicted"/>
<protein>
    <submittedName>
        <fullName evidence="1">Uncharacterized protein</fullName>
    </submittedName>
</protein>
<evidence type="ECO:0000313" key="2">
    <source>
        <dbReference type="Proteomes" id="UP000178797"/>
    </source>
</evidence>
<gene>
    <name evidence="1" type="ORF">A2W05_07510</name>
</gene>
<organism evidence="1 2">
    <name type="scientific">Candidatus Schekmanbacteria bacterium RBG_16_38_10</name>
    <dbReference type="NCBI Taxonomy" id="1817879"/>
    <lineage>
        <taxon>Bacteria</taxon>
        <taxon>Candidatus Schekmaniibacteriota</taxon>
    </lineage>
</organism>
<name>A0A1F7S1D8_9BACT</name>
<dbReference type="Proteomes" id="UP000178797">
    <property type="component" value="Unassembled WGS sequence"/>
</dbReference>
<reference evidence="1 2" key="1">
    <citation type="journal article" date="2016" name="Nat. Commun.">
        <title>Thousands of microbial genomes shed light on interconnected biogeochemical processes in an aquifer system.</title>
        <authorList>
            <person name="Anantharaman K."/>
            <person name="Brown C.T."/>
            <person name="Hug L.A."/>
            <person name="Sharon I."/>
            <person name="Castelle C.J."/>
            <person name="Probst A.J."/>
            <person name="Thomas B.C."/>
            <person name="Singh A."/>
            <person name="Wilkins M.J."/>
            <person name="Karaoz U."/>
            <person name="Brodie E.L."/>
            <person name="Williams K.H."/>
            <person name="Hubbard S.S."/>
            <person name="Banfield J.F."/>
        </authorList>
    </citation>
    <scope>NUCLEOTIDE SEQUENCE [LARGE SCALE GENOMIC DNA]</scope>
</reference>
<sequence length="260" mass="30609">MNTKRTILSEKELNLIEDIIAKYSVIVTFEQIYSILKKKMSRQSVRNLTNKLARNGWLVRIKKGIYSIASLEARGFLATPSFKIAQILVKDSYISFEAALQYHGMFDQMLKTIASISLKRYQIKEVHGTNYKFIRAKKGLFFGWEEKRVENYFVKVATPEKAILDMLSFKRNVYTVDLVLEKLREYKHQLEFARLNKFSRKHSKAVQRILGFLLDKVSLDSDYIYNLTKKDRGCSYMTKDSKKFDAKWRLYFHSNFGTLE</sequence>
<evidence type="ECO:0000313" key="1">
    <source>
        <dbReference type="EMBL" id="OGL47635.1"/>
    </source>
</evidence>
<accession>A0A1F7S1D8</accession>
<dbReference type="EMBL" id="MGDE01000025">
    <property type="protein sequence ID" value="OGL47635.1"/>
    <property type="molecule type" value="Genomic_DNA"/>
</dbReference>